<dbReference type="EMBL" id="DSTX01000013">
    <property type="protein sequence ID" value="HFK21153.1"/>
    <property type="molecule type" value="Genomic_DNA"/>
</dbReference>
<name>A0A7C3J4C2_9CREN</name>
<dbReference type="InterPro" id="IPR001303">
    <property type="entry name" value="Aldolase_II/adducin_N"/>
</dbReference>
<dbReference type="AlphaFoldDB" id="A0A7C3J4C2"/>
<evidence type="ECO:0000256" key="2">
    <source>
        <dbReference type="ARBA" id="ARBA00023239"/>
    </source>
</evidence>
<proteinExistence type="predicted"/>
<dbReference type="SUPFAM" id="SSF53639">
    <property type="entry name" value="AraD/HMP-PK domain-like"/>
    <property type="match status" value="1"/>
</dbReference>
<reference evidence="5" key="1">
    <citation type="journal article" date="2020" name="mSystems">
        <title>Genome- and Community-Level Interaction Insights into Carbon Utilization and Element Cycling Functions of Hydrothermarchaeota in Hydrothermal Sediment.</title>
        <authorList>
            <person name="Zhou Z."/>
            <person name="Liu Y."/>
            <person name="Xu W."/>
            <person name="Pan J."/>
            <person name="Luo Z.H."/>
            <person name="Li M."/>
        </authorList>
    </citation>
    <scope>NUCLEOTIDE SEQUENCE [LARGE SCALE GENOMIC DNA]</scope>
    <source>
        <strain evidence="5">SpSt-468</strain>
    </source>
</reference>
<evidence type="ECO:0000256" key="1">
    <source>
        <dbReference type="ARBA" id="ARBA00022723"/>
    </source>
</evidence>
<dbReference type="Gene3D" id="3.40.225.10">
    <property type="entry name" value="Class II aldolase/adducin N-terminal domain"/>
    <property type="match status" value="1"/>
</dbReference>
<dbReference type="UniPathway" id="UPA00071"/>
<dbReference type="Pfam" id="PF00596">
    <property type="entry name" value="Aldolase_II"/>
    <property type="match status" value="1"/>
</dbReference>
<accession>A0A7C3J4C2</accession>
<keyword evidence="2" id="KW-0456">Lyase</keyword>
<dbReference type="InterPro" id="IPR036409">
    <property type="entry name" value="Aldolase_II/adducin_N_sf"/>
</dbReference>
<organism evidence="5">
    <name type="scientific">Candidatus Methanomethylicus mesodigestus</name>
    <dbReference type="NCBI Taxonomy" id="1867258"/>
    <lineage>
        <taxon>Archaea</taxon>
        <taxon>Thermoproteota</taxon>
        <taxon>Methanosuratincolia</taxon>
        <taxon>Candidatus Methanomethylicales</taxon>
        <taxon>Candidatus Methanomethylicaceae</taxon>
        <taxon>Candidatus Methanomethylicus</taxon>
    </lineage>
</organism>
<evidence type="ECO:0000259" key="4">
    <source>
        <dbReference type="SMART" id="SM01007"/>
    </source>
</evidence>
<protein>
    <submittedName>
        <fullName evidence="5">Class II aldolase/adducin family protein</fullName>
    </submittedName>
</protein>
<dbReference type="GO" id="GO:0046872">
    <property type="term" value="F:metal ion binding"/>
    <property type="evidence" value="ECO:0007669"/>
    <property type="project" value="UniProtKB-KW"/>
</dbReference>
<feature type="compositionally biased region" description="Basic and acidic residues" evidence="3">
    <location>
        <begin position="12"/>
        <end position="24"/>
    </location>
</feature>
<gene>
    <name evidence="5" type="ORF">ENS19_07765</name>
</gene>
<keyword evidence="1" id="KW-0479">Metal-binding</keyword>
<feature type="region of interest" description="Disordered" evidence="3">
    <location>
        <begin position="1"/>
        <end position="24"/>
    </location>
</feature>
<dbReference type="GO" id="GO:0016832">
    <property type="term" value="F:aldehyde-lyase activity"/>
    <property type="evidence" value="ECO:0007669"/>
    <property type="project" value="TreeGrafter"/>
</dbReference>
<evidence type="ECO:0000256" key="3">
    <source>
        <dbReference type="SAM" id="MobiDB-lite"/>
    </source>
</evidence>
<dbReference type="GO" id="GO:0019323">
    <property type="term" value="P:pentose catabolic process"/>
    <property type="evidence" value="ECO:0007669"/>
    <property type="project" value="TreeGrafter"/>
</dbReference>
<dbReference type="InterPro" id="IPR050197">
    <property type="entry name" value="Aldolase_class_II_sugar_metab"/>
</dbReference>
<comment type="caution">
    <text evidence="5">The sequence shown here is derived from an EMBL/GenBank/DDBJ whole genome shotgun (WGS) entry which is preliminary data.</text>
</comment>
<dbReference type="GO" id="GO:0005829">
    <property type="term" value="C:cytosol"/>
    <property type="evidence" value="ECO:0007669"/>
    <property type="project" value="TreeGrafter"/>
</dbReference>
<dbReference type="SMART" id="SM01007">
    <property type="entry name" value="Aldolase_II"/>
    <property type="match status" value="1"/>
</dbReference>
<feature type="domain" description="Class II aldolase/adducin N-terminal" evidence="4">
    <location>
        <begin position="60"/>
        <end position="236"/>
    </location>
</feature>
<sequence length="261" mass="28999">MGVHEWCSSKSRSLEDTKATDKSLSRHFLKPPKKKTISRHALLRIDEGAAMSLEEDDLKAQLIKTMVSLHSRGLMTGVGGNASVRIEGSDEVLITPSGLYKPELKPEDIVKIDMEGNVIEGIFKPSMEWYFHTAIYRRRRDVNSVIHTHSPYTTGMALAGKKIEPITLEAAVMLADVPILNFRYPGTKELGEIVGENILGHRAVILQNHGVVAVGYDLIEAITTIEVLEEISKMAFVAHFFGGAKLIPPDQIELIKKLYKI</sequence>
<dbReference type="PANTHER" id="PTHR22789:SF0">
    <property type="entry name" value="3-OXO-TETRONATE 4-PHOSPHATE DECARBOXYLASE-RELATED"/>
    <property type="match status" value="1"/>
</dbReference>
<dbReference type="PANTHER" id="PTHR22789">
    <property type="entry name" value="FUCULOSE PHOSPHATE ALDOLASE"/>
    <property type="match status" value="1"/>
</dbReference>
<evidence type="ECO:0000313" key="5">
    <source>
        <dbReference type="EMBL" id="HFK21153.1"/>
    </source>
</evidence>